<keyword evidence="3" id="KW-0145">Chemotaxis</keyword>
<evidence type="ECO:0000259" key="12">
    <source>
        <dbReference type="PROSITE" id="PS50111"/>
    </source>
</evidence>
<keyword evidence="6" id="KW-1133">Transmembrane helix</keyword>
<dbReference type="Pfam" id="PF02743">
    <property type="entry name" value="dCache_1"/>
    <property type="match status" value="1"/>
</dbReference>
<comment type="similarity">
    <text evidence="9">Belongs to the methyl-accepting chemotaxis (MCP) protein family.</text>
</comment>
<dbReference type="InterPro" id="IPR003660">
    <property type="entry name" value="HAMP_dom"/>
</dbReference>
<evidence type="ECO:0000313" key="15">
    <source>
        <dbReference type="EMBL" id="ABC30481.1"/>
    </source>
</evidence>
<feature type="compositionally biased region" description="Low complexity" evidence="11">
    <location>
        <begin position="438"/>
        <end position="454"/>
    </location>
</feature>
<dbReference type="InterPro" id="IPR033479">
    <property type="entry name" value="dCache_1"/>
</dbReference>
<dbReference type="CDD" id="cd11386">
    <property type="entry name" value="MCP_signal"/>
    <property type="match status" value="1"/>
</dbReference>
<dbReference type="SMART" id="SM00283">
    <property type="entry name" value="MA"/>
    <property type="match status" value="1"/>
</dbReference>
<dbReference type="Gene3D" id="1.10.287.950">
    <property type="entry name" value="Methyl-accepting chemotaxis protein"/>
    <property type="match status" value="1"/>
</dbReference>
<dbReference type="GO" id="GO:0007165">
    <property type="term" value="P:signal transduction"/>
    <property type="evidence" value="ECO:0007669"/>
    <property type="project" value="UniProtKB-KW"/>
</dbReference>
<evidence type="ECO:0000256" key="3">
    <source>
        <dbReference type="ARBA" id="ARBA00022500"/>
    </source>
</evidence>
<dbReference type="PROSITE" id="PS50885">
    <property type="entry name" value="HAMP"/>
    <property type="match status" value="1"/>
</dbReference>
<dbReference type="OrthoDB" id="2489132at2"/>
<dbReference type="KEGG" id="hch:HCH_03747"/>
<dbReference type="InterPro" id="IPR000727">
    <property type="entry name" value="T_SNARE_dom"/>
</dbReference>
<evidence type="ECO:0000259" key="13">
    <source>
        <dbReference type="PROSITE" id="PS50192"/>
    </source>
</evidence>
<name>Q2SFU3_HAHCH</name>
<dbReference type="GO" id="GO:0005886">
    <property type="term" value="C:plasma membrane"/>
    <property type="evidence" value="ECO:0007669"/>
    <property type="project" value="UniProtKB-SubCell"/>
</dbReference>
<dbReference type="HOGENOM" id="CLU_000445_107_12_6"/>
<comment type="subcellular location">
    <subcellularLocation>
        <location evidence="1">Cell inner membrane</location>
        <topology evidence="1">Multi-pass membrane protein</topology>
    </subcellularLocation>
</comment>
<evidence type="ECO:0000256" key="8">
    <source>
        <dbReference type="ARBA" id="ARBA00023224"/>
    </source>
</evidence>
<accession>Q2SFU3</accession>
<dbReference type="InterPro" id="IPR004089">
    <property type="entry name" value="MCPsignal_dom"/>
</dbReference>
<evidence type="ECO:0000256" key="7">
    <source>
        <dbReference type="ARBA" id="ARBA00023136"/>
    </source>
</evidence>
<evidence type="ECO:0000313" key="16">
    <source>
        <dbReference type="Proteomes" id="UP000000238"/>
    </source>
</evidence>
<dbReference type="PANTHER" id="PTHR32089">
    <property type="entry name" value="METHYL-ACCEPTING CHEMOTAXIS PROTEIN MCPB"/>
    <property type="match status" value="1"/>
</dbReference>
<evidence type="ECO:0000256" key="6">
    <source>
        <dbReference type="ARBA" id="ARBA00022989"/>
    </source>
</evidence>
<dbReference type="eggNOG" id="COG0840">
    <property type="taxonomic scope" value="Bacteria"/>
</dbReference>
<keyword evidence="16" id="KW-1185">Reference proteome</keyword>
<feature type="domain" description="Methyl-accepting transducer" evidence="12">
    <location>
        <begin position="390"/>
        <end position="626"/>
    </location>
</feature>
<dbReference type="Gene3D" id="3.30.450.20">
    <property type="entry name" value="PAS domain"/>
    <property type="match status" value="1"/>
</dbReference>
<keyword evidence="7" id="KW-0472">Membrane</keyword>
<dbReference type="AlphaFoldDB" id="Q2SFU3"/>
<keyword evidence="8 10" id="KW-0807">Transducer</keyword>
<evidence type="ECO:0000256" key="9">
    <source>
        <dbReference type="ARBA" id="ARBA00029447"/>
    </source>
</evidence>
<dbReference type="FunFam" id="1.10.287.950:FF:000001">
    <property type="entry name" value="Methyl-accepting chemotaxis sensory transducer"/>
    <property type="match status" value="1"/>
</dbReference>
<dbReference type="Pfam" id="PF00672">
    <property type="entry name" value="HAMP"/>
    <property type="match status" value="1"/>
</dbReference>
<dbReference type="GO" id="GO:0004888">
    <property type="term" value="F:transmembrane signaling receptor activity"/>
    <property type="evidence" value="ECO:0007669"/>
    <property type="project" value="InterPro"/>
</dbReference>
<keyword evidence="4" id="KW-0997">Cell inner membrane</keyword>
<evidence type="ECO:0000256" key="1">
    <source>
        <dbReference type="ARBA" id="ARBA00004429"/>
    </source>
</evidence>
<dbReference type="STRING" id="349521.HCH_03747"/>
<dbReference type="RefSeq" id="WP_011397549.1">
    <property type="nucleotide sequence ID" value="NC_007645.1"/>
</dbReference>
<feature type="domain" description="T-SNARE coiled-coil homology" evidence="13">
    <location>
        <begin position="587"/>
        <end position="630"/>
    </location>
</feature>
<evidence type="ECO:0000256" key="2">
    <source>
        <dbReference type="ARBA" id="ARBA00022475"/>
    </source>
</evidence>
<evidence type="ECO:0000256" key="10">
    <source>
        <dbReference type="PROSITE-ProRule" id="PRU00284"/>
    </source>
</evidence>
<proteinExistence type="inferred from homology"/>
<organism evidence="15 16">
    <name type="scientific">Hahella chejuensis (strain KCTC 2396)</name>
    <dbReference type="NCBI Taxonomy" id="349521"/>
    <lineage>
        <taxon>Bacteria</taxon>
        <taxon>Pseudomonadati</taxon>
        <taxon>Pseudomonadota</taxon>
        <taxon>Gammaproteobacteria</taxon>
        <taxon>Oceanospirillales</taxon>
        <taxon>Hahellaceae</taxon>
        <taxon>Hahella</taxon>
    </lineage>
</organism>
<dbReference type="PROSITE" id="PS50111">
    <property type="entry name" value="CHEMOTAXIS_TRANSDUC_2"/>
    <property type="match status" value="1"/>
</dbReference>
<feature type="region of interest" description="Disordered" evidence="11">
    <location>
        <begin position="438"/>
        <end position="461"/>
    </location>
</feature>
<evidence type="ECO:0000256" key="5">
    <source>
        <dbReference type="ARBA" id="ARBA00022692"/>
    </source>
</evidence>
<dbReference type="Pfam" id="PF00015">
    <property type="entry name" value="MCPsignal"/>
    <property type="match status" value="1"/>
</dbReference>
<evidence type="ECO:0000256" key="4">
    <source>
        <dbReference type="ARBA" id="ARBA00022519"/>
    </source>
</evidence>
<dbReference type="PANTHER" id="PTHR32089:SF55">
    <property type="entry name" value="METHYL ACCEPTING SENSORY TRANSDUCER WITH CACHE_2 SMALL MOLECULE BINDING DOMAIN"/>
    <property type="match status" value="1"/>
</dbReference>
<evidence type="ECO:0000256" key="11">
    <source>
        <dbReference type="SAM" id="MobiDB-lite"/>
    </source>
</evidence>
<gene>
    <name evidence="15" type="ordered locus">HCH_03747</name>
</gene>
<dbReference type="SMART" id="SM00304">
    <property type="entry name" value="HAMP"/>
    <property type="match status" value="1"/>
</dbReference>
<dbReference type="PRINTS" id="PR00260">
    <property type="entry name" value="CHEMTRNSDUCR"/>
</dbReference>
<dbReference type="GO" id="GO:0006935">
    <property type="term" value="P:chemotaxis"/>
    <property type="evidence" value="ECO:0007669"/>
    <property type="project" value="UniProtKB-KW"/>
</dbReference>
<dbReference type="InterPro" id="IPR004090">
    <property type="entry name" value="Chemotax_Me-accpt_rcpt"/>
</dbReference>
<keyword evidence="5" id="KW-0812">Transmembrane</keyword>
<dbReference type="PROSITE" id="PS50192">
    <property type="entry name" value="T_SNARE"/>
    <property type="match status" value="1"/>
</dbReference>
<sequence>MSIRYRYTLFLIVFLAIVGVFTALGIQQWVAPTLVQGEQRNINSVLHALVHEILSELSEVQAQQRVITQTVPLLESDQIDKQLGAMIDQYGKKLVFGGGVWPLPRKRDSNVVKNSTFIHRDGSGKLVTNTYWNSPESQNYYEQSWYKDGLNAPVGQCAWAPAYRDSASPEARTNCSMGIRVNGEAYGVSTIDVTLGFFNGLAAEKEKELNGQLLIFERDGKILNNSSGLQGDAILKNVSELASQSPFLAEVKDYLGSASNQETYSSEYENAKDGEDYSFFVRDVPGTPWLLAVSIKTSLLSAATDSVMTTLAAIQIPIALAIVFFGLMAFTQLSKRLGVLRANIDILSTGEADLTKRIQISSHDEVGSVAESVNTFIKYLAAMIGELSVSSKQISGIVSEVEKQSRENYRMMNKHAGETEQVVTAVTEMAATAESVAKNATETSTFTEEASRSAQKSKETVSRARGSVVDLSRRVTEAVENVNTMRQEAQLISNVINVIRGIAEQTNLLALNAAIEAARAGDQGRGFAVVADEVRALAARTQNSTEEIDGMLNRLESGVSVVVNAMSGMKDSSEVVVKDNEELTLGLDKVLSSFDEINDLNTHIATAAEEQSQVSDKISENMSEISMIISELTKLAQNSEASMNQLSSANEGLNGLVSRFKL</sequence>
<evidence type="ECO:0000259" key="14">
    <source>
        <dbReference type="PROSITE" id="PS50885"/>
    </source>
</evidence>
<keyword evidence="2" id="KW-1003">Cell membrane</keyword>
<dbReference type="SUPFAM" id="SSF58104">
    <property type="entry name" value="Methyl-accepting chemotaxis protein (MCP) signaling domain"/>
    <property type="match status" value="1"/>
</dbReference>
<dbReference type="CDD" id="cd06225">
    <property type="entry name" value="HAMP"/>
    <property type="match status" value="1"/>
</dbReference>
<reference evidence="15 16" key="1">
    <citation type="journal article" date="2005" name="Nucleic Acids Res.">
        <title>Genomic blueprint of Hahella chejuensis, a marine microbe producing an algicidal agent.</title>
        <authorList>
            <person name="Jeong H."/>
            <person name="Yim J.H."/>
            <person name="Lee C."/>
            <person name="Choi S.-H."/>
            <person name="Park Y.K."/>
            <person name="Yoon S.H."/>
            <person name="Hur C.-G."/>
            <person name="Kang H.-Y."/>
            <person name="Kim D."/>
            <person name="Lee H.H."/>
            <person name="Park K.H."/>
            <person name="Park S.-H."/>
            <person name="Park H.-S."/>
            <person name="Lee H.K."/>
            <person name="Oh T.K."/>
            <person name="Kim J.F."/>
        </authorList>
    </citation>
    <scope>NUCLEOTIDE SEQUENCE [LARGE SCALE GENOMIC DNA]</scope>
    <source>
        <strain evidence="15 16">KCTC 2396</strain>
    </source>
</reference>
<dbReference type="EMBL" id="CP000155">
    <property type="protein sequence ID" value="ABC30481.1"/>
    <property type="molecule type" value="Genomic_DNA"/>
</dbReference>
<dbReference type="Proteomes" id="UP000000238">
    <property type="component" value="Chromosome"/>
</dbReference>
<feature type="domain" description="HAMP" evidence="14">
    <location>
        <begin position="331"/>
        <end position="385"/>
    </location>
</feature>
<protein>
    <submittedName>
        <fullName evidence="15">Methyl-accepting chemotaxis protein</fullName>
    </submittedName>
</protein>